<dbReference type="OrthoDB" id="2599887at2"/>
<name>A0A1M7IT79_9BACI</name>
<dbReference type="EMBL" id="FRCZ01000001">
    <property type="protein sequence ID" value="SHM43808.1"/>
    <property type="molecule type" value="Genomic_DNA"/>
</dbReference>
<dbReference type="Pfam" id="PF10970">
    <property type="entry name" value="GerPE"/>
    <property type="match status" value="1"/>
</dbReference>
<sequence>MEFRTTKVKDIKVSSLTYSSLLQIGDAKQIDSKLDALAVQKEGGADSDKGFELERYPIFDTTINPFPDPETVEGIHCHHRKDISIPTIDVTAISSSSIVQLGSTDSIQSLARQKHIRIIQSENKERL</sequence>
<dbReference type="STRING" id="1027249.SAMN05216179_0142"/>
<accession>A0A1M7IT79</accession>
<evidence type="ECO:0000313" key="2">
    <source>
        <dbReference type="Proteomes" id="UP000184184"/>
    </source>
</evidence>
<dbReference type="InterPro" id="IPR024496">
    <property type="entry name" value="Spore_germ_GerPE"/>
</dbReference>
<gene>
    <name evidence="1" type="ORF">SAMN05216179_0142</name>
</gene>
<keyword evidence="2" id="KW-1185">Reference proteome</keyword>
<proteinExistence type="predicted"/>
<reference evidence="1 2" key="1">
    <citation type="submission" date="2016-11" db="EMBL/GenBank/DDBJ databases">
        <authorList>
            <person name="Jaros S."/>
            <person name="Januszkiewicz K."/>
            <person name="Wedrychowicz H."/>
        </authorList>
    </citation>
    <scope>NUCLEOTIDE SEQUENCE [LARGE SCALE GENOMIC DNA]</scope>
    <source>
        <strain evidence="1 2">CGMCC 1.10681</strain>
    </source>
</reference>
<dbReference type="RefSeq" id="WP_073198720.1">
    <property type="nucleotide sequence ID" value="NZ_FRCZ01000001.1"/>
</dbReference>
<dbReference type="AlphaFoldDB" id="A0A1M7IT79"/>
<organism evidence="1 2">
    <name type="scientific">Gracilibacillus kekensis</name>
    <dbReference type="NCBI Taxonomy" id="1027249"/>
    <lineage>
        <taxon>Bacteria</taxon>
        <taxon>Bacillati</taxon>
        <taxon>Bacillota</taxon>
        <taxon>Bacilli</taxon>
        <taxon>Bacillales</taxon>
        <taxon>Bacillaceae</taxon>
        <taxon>Gracilibacillus</taxon>
    </lineage>
</organism>
<dbReference type="Proteomes" id="UP000184184">
    <property type="component" value="Unassembled WGS sequence"/>
</dbReference>
<protein>
    <submittedName>
        <fullName evidence="1">Spore germination protein PE</fullName>
    </submittedName>
</protein>
<evidence type="ECO:0000313" key="1">
    <source>
        <dbReference type="EMBL" id="SHM43808.1"/>
    </source>
</evidence>